<dbReference type="InterPro" id="IPR008979">
    <property type="entry name" value="Galactose-bd-like_sf"/>
</dbReference>
<feature type="disulfide bond" evidence="12">
    <location>
        <begin position="1696"/>
        <end position="1710"/>
    </location>
</feature>
<dbReference type="FunFam" id="2.60.120.200:FF:000200">
    <property type="entry name" value="Laminin subunit alpha-3"/>
    <property type="match status" value="1"/>
</dbReference>
<dbReference type="InterPro" id="IPR001791">
    <property type="entry name" value="Laminin_G"/>
</dbReference>
<feature type="disulfide bond" evidence="12">
    <location>
        <begin position="1663"/>
        <end position="1675"/>
    </location>
</feature>
<organism evidence="19">
    <name type="scientific">Cacopsylla melanoneura</name>
    <dbReference type="NCBI Taxonomy" id="428564"/>
    <lineage>
        <taxon>Eukaryota</taxon>
        <taxon>Metazoa</taxon>
        <taxon>Ecdysozoa</taxon>
        <taxon>Arthropoda</taxon>
        <taxon>Hexapoda</taxon>
        <taxon>Insecta</taxon>
        <taxon>Pterygota</taxon>
        <taxon>Neoptera</taxon>
        <taxon>Paraneoptera</taxon>
        <taxon>Hemiptera</taxon>
        <taxon>Sternorrhyncha</taxon>
        <taxon>Psylloidea</taxon>
        <taxon>Psyllidae</taxon>
        <taxon>Psyllinae</taxon>
        <taxon>Cacopsylla</taxon>
    </lineage>
</organism>
<dbReference type="GO" id="GO:0009888">
    <property type="term" value="P:tissue development"/>
    <property type="evidence" value="ECO:0007669"/>
    <property type="project" value="TreeGrafter"/>
</dbReference>
<feature type="domain" description="Laminin EGF-like" evidence="16">
    <location>
        <begin position="979"/>
        <end position="1028"/>
    </location>
</feature>
<accession>A0A8D8YXS8</accession>
<dbReference type="PROSITE" id="PS50027">
    <property type="entry name" value="EGF_LAM_2"/>
    <property type="match status" value="12"/>
</dbReference>
<feature type="domain" description="Laminin EGF-like" evidence="16">
    <location>
        <begin position="1029"/>
        <end position="1076"/>
    </location>
</feature>
<dbReference type="FunFam" id="2.10.25.10:FF:000135">
    <property type="entry name" value="Laminin subunit beta 4"/>
    <property type="match status" value="1"/>
</dbReference>
<feature type="disulfide bond" evidence="12">
    <location>
        <begin position="1031"/>
        <end position="1048"/>
    </location>
</feature>
<evidence type="ECO:0000313" key="19">
    <source>
        <dbReference type="EMBL" id="CAG6736764.1"/>
    </source>
</evidence>
<comment type="caution">
    <text evidence="12">Lacks conserved residue(s) required for the propagation of feature annotation.</text>
</comment>
<dbReference type="Pfam" id="PF24973">
    <property type="entry name" value="EGF_LMN_ATRN"/>
    <property type="match status" value="2"/>
</dbReference>
<dbReference type="InterPro" id="IPR056863">
    <property type="entry name" value="LMN_ATRN_NET-like_EGF"/>
</dbReference>
<feature type="disulfide bond" evidence="12">
    <location>
        <begin position="1077"/>
        <end position="1089"/>
    </location>
</feature>
<feature type="coiled-coil region" evidence="13">
    <location>
        <begin position="1944"/>
        <end position="2006"/>
    </location>
</feature>
<feature type="disulfide bond" evidence="12">
    <location>
        <begin position="1665"/>
        <end position="1682"/>
    </location>
</feature>
<dbReference type="FunFam" id="2.10.25.10:FF:000069">
    <property type="entry name" value="Laminin subunit alpha 1"/>
    <property type="match status" value="1"/>
</dbReference>
<evidence type="ECO:0000256" key="4">
    <source>
        <dbReference type="ARBA" id="ARBA00022729"/>
    </source>
</evidence>
<dbReference type="SMART" id="SM00281">
    <property type="entry name" value="LamB"/>
    <property type="match status" value="2"/>
</dbReference>
<evidence type="ECO:0000259" key="16">
    <source>
        <dbReference type="PROSITE" id="PS50027"/>
    </source>
</evidence>
<evidence type="ECO:0000256" key="12">
    <source>
        <dbReference type="PROSITE-ProRule" id="PRU00460"/>
    </source>
</evidence>
<feature type="disulfide bond" evidence="12">
    <location>
        <begin position="1098"/>
        <end position="1107"/>
    </location>
</feature>
<keyword evidence="4 14" id="KW-0732">Signal</keyword>
<feature type="disulfide bond" evidence="12">
    <location>
        <begin position="1029"/>
        <end position="1041"/>
    </location>
</feature>
<feature type="disulfide bond" evidence="12">
    <location>
        <begin position="494"/>
        <end position="503"/>
    </location>
</feature>
<evidence type="ECO:0000256" key="6">
    <source>
        <dbReference type="ARBA" id="ARBA00022869"/>
    </source>
</evidence>
<keyword evidence="5" id="KW-0677">Repeat</keyword>
<dbReference type="SMART" id="SM00282">
    <property type="entry name" value="LamG"/>
    <property type="match status" value="5"/>
</dbReference>
<feature type="domain" description="Laminin G" evidence="15">
    <location>
        <begin position="2502"/>
        <end position="2682"/>
    </location>
</feature>
<feature type="disulfide bond" evidence="12">
    <location>
        <begin position="1578"/>
        <end position="1587"/>
    </location>
</feature>
<dbReference type="SMART" id="SM00181">
    <property type="entry name" value="EGF"/>
    <property type="match status" value="10"/>
</dbReference>
<dbReference type="InterPro" id="IPR008211">
    <property type="entry name" value="Laminin_N"/>
</dbReference>
<dbReference type="FunFam" id="2.10.25.10:FF:000094">
    <property type="entry name" value="Laminin subunit alpha-2"/>
    <property type="match status" value="1"/>
</dbReference>
<dbReference type="GO" id="GO:0009887">
    <property type="term" value="P:animal organ morphogenesis"/>
    <property type="evidence" value="ECO:0007669"/>
    <property type="project" value="TreeGrafter"/>
</dbReference>
<dbReference type="InterPro" id="IPR013320">
    <property type="entry name" value="ConA-like_dom_sf"/>
</dbReference>
<feature type="domain" description="Laminin EGF-like" evidence="16">
    <location>
        <begin position="1172"/>
        <end position="1217"/>
    </location>
</feature>
<proteinExistence type="predicted"/>
<dbReference type="PROSITE" id="PS00022">
    <property type="entry name" value="EGF_1"/>
    <property type="match status" value="2"/>
</dbReference>
<keyword evidence="9" id="KW-0325">Glycoprotein</keyword>
<feature type="disulfide bond" evidence="12">
    <location>
        <begin position="1193"/>
        <end position="1202"/>
    </location>
</feature>
<evidence type="ECO:0000256" key="8">
    <source>
        <dbReference type="ARBA" id="ARBA00023157"/>
    </source>
</evidence>
<dbReference type="Gene3D" id="2.10.25.10">
    <property type="entry name" value="Laminin"/>
    <property type="match status" value="15"/>
</dbReference>
<evidence type="ECO:0000256" key="10">
    <source>
        <dbReference type="ARBA" id="ARBA00023292"/>
    </source>
</evidence>
<feature type="domain" description="Laminin EGF-like" evidence="16">
    <location>
        <begin position="932"/>
        <end position="978"/>
    </location>
</feature>
<dbReference type="InterPro" id="IPR000742">
    <property type="entry name" value="EGF"/>
</dbReference>
<feature type="domain" description="Laminin IV type A" evidence="17">
    <location>
        <begin position="1334"/>
        <end position="1516"/>
    </location>
</feature>
<dbReference type="CDD" id="cd00110">
    <property type="entry name" value="LamG"/>
    <property type="match status" value="5"/>
</dbReference>
<feature type="disulfide bond" evidence="12">
    <location>
        <begin position="1002"/>
        <end position="1011"/>
    </location>
</feature>
<evidence type="ECO:0000256" key="14">
    <source>
        <dbReference type="SAM" id="SignalP"/>
    </source>
</evidence>
<dbReference type="GO" id="GO:0048731">
    <property type="term" value="P:system development"/>
    <property type="evidence" value="ECO:0007669"/>
    <property type="project" value="UniProtKB-ARBA"/>
</dbReference>
<dbReference type="PRINTS" id="PR00011">
    <property type="entry name" value="EGFLAMININ"/>
</dbReference>
<dbReference type="Gene3D" id="2.60.120.260">
    <property type="entry name" value="Galactose-binding domain-like"/>
    <property type="match status" value="1"/>
</dbReference>
<feature type="disulfide bond" evidence="12">
    <location>
        <begin position="1684"/>
        <end position="1693"/>
    </location>
</feature>
<dbReference type="PROSITE" id="PS01248">
    <property type="entry name" value="EGF_LAM_1"/>
    <property type="match status" value="6"/>
</dbReference>
<keyword evidence="2" id="KW-0964">Secreted</keyword>
<protein>
    <submittedName>
        <fullName evidence="19">Laminin subunit alpha-1</fullName>
    </submittedName>
</protein>
<evidence type="ECO:0000259" key="17">
    <source>
        <dbReference type="PROSITE" id="PS51115"/>
    </source>
</evidence>
<feature type="signal peptide" evidence="14">
    <location>
        <begin position="1"/>
        <end position="27"/>
    </location>
</feature>
<name>A0A8D8YXS8_9HEMI</name>
<feature type="chain" id="PRO_5034096372" evidence="14">
    <location>
        <begin position="28"/>
        <end position="3283"/>
    </location>
</feature>
<dbReference type="FunFam" id="2.10.25.10:FF:000082">
    <property type="entry name" value="Laminin subunit alpha 1"/>
    <property type="match status" value="1"/>
</dbReference>
<feature type="domain" description="Laminin EGF-like" evidence="16">
    <location>
        <begin position="1559"/>
        <end position="1607"/>
    </location>
</feature>
<feature type="disulfide bond" evidence="12">
    <location>
        <begin position="1079"/>
        <end position="1096"/>
    </location>
</feature>
<feature type="disulfide bond" evidence="12">
    <location>
        <begin position="1218"/>
        <end position="1230"/>
    </location>
</feature>
<evidence type="ECO:0000256" key="11">
    <source>
        <dbReference type="PROSITE-ProRule" id="PRU00122"/>
    </source>
</evidence>
<evidence type="ECO:0000256" key="3">
    <source>
        <dbReference type="ARBA" id="ARBA00022530"/>
    </source>
</evidence>
<evidence type="ECO:0000259" key="18">
    <source>
        <dbReference type="PROSITE" id="PS51117"/>
    </source>
</evidence>
<dbReference type="CDD" id="cd00055">
    <property type="entry name" value="EGF_Lam"/>
    <property type="match status" value="14"/>
</dbReference>
<feature type="disulfide bond" evidence="12">
    <location>
        <begin position="932"/>
        <end position="944"/>
    </location>
</feature>
<dbReference type="Pfam" id="PF00053">
    <property type="entry name" value="EGF_laminin"/>
    <property type="match status" value="15"/>
</dbReference>
<feature type="disulfide bond" evidence="12">
    <location>
        <begin position="796"/>
        <end position="805"/>
    </location>
</feature>
<dbReference type="PROSITE" id="PS51117">
    <property type="entry name" value="LAMININ_NTER"/>
    <property type="match status" value="1"/>
</dbReference>
<feature type="disulfide bond" evidence="12">
    <location>
        <begin position="1174"/>
        <end position="1191"/>
    </location>
</feature>
<comment type="subcellular location">
    <subcellularLocation>
        <location evidence="1">Secreted</location>
        <location evidence="1">Extracellular space</location>
        <location evidence="1">Extracellular matrix</location>
        <location evidence="1">Basement membrane</location>
    </subcellularLocation>
</comment>
<dbReference type="GO" id="GO:0005604">
    <property type="term" value="C:basement membrane"/>
    <property type="evidence" value="ECO:0007669"/>
    <property type="project" value="UniProtKB-SubCell"/>
</dbReference>
<feature type="disulfide bond" evidence="11">
    <location>
        <begin position="3253"/>
        <end position="3280"/>
    </location>
</feature>
<dbReference type="InterPro" id="IPR050440">
    <property type="entry name" value="Laminin/Netrin_ECM"/>
</dbReference>
<dbReference type="FunFam" id="2.10.25.10:FF:000074">
    <property type="entry name" value="Laminin subunit alpha"/>
    <property type="match status" value="2"/>
</dbReference>
<keyword evidence="8 12" id="KW-1015">Disulfide bond</keyword>
<dbReference type="PANTHER" id="PTHR10574">
    <property type="entry name" value="NETRIN/LAMININ-RELATED"/>
    <property type="match status" value="1"/>
</dbReference>
<dbReference type="InterPro" id="IPR000034">
    <property type="entry name" value="Laminin_IV"/>
</dbReference>
<dbReference type="FunFam" id="2.10.25.10:FF:000209">
    <property type="entry name" value="Laminin subunit alpha 5"/>
    <property type="match status" value="1"/>
</dbReference>
<feature type="domain" description="Laminin EGF-like" evidence="16">
    <location>
        <begin position="1608"/>
        <end position="1662"/>
    </location>
</feature>
<feature type="disulfide bond" evidence="12">
    <location>
        <begin position="934"/>
        <end position="951"/>
    </location>
</feature>
<feature type="domain" description="Laminin EGF-like" evidence="16">
    <location>
        <begin position="777"/>
        <end position="826"/>
    </location>
</feature>
<dbReference type="Gene3D" id="2.170.300.10">
    <property type="entry name" value="Tie2 ligand-binding domain superfamily"/>
    <property type="match status" value="1"/>
</dbReference>
<dbReference type="EMBL" id="HBUF01400632">
    <property type="protein sequence ID" value="CAG6736764.1"/>
    <property type="molecule type" value="Transcribed_RNA"/>
</dbReference>
<feature type="domain" description="Laminin G" evidence="15">
    <location>
        <begin position="3102"/>
        <end position="3280"/>
    </location>
</feature>
<evidence type="ECO:0000256" key="13">
    <source>
        <dbReference type="SAM" id="Coils"/>
    </source>
</evidence>
<feature type="domain" description="Laminin EGF-like" evidence="16">
    <location>
        <begin position="887"/>
        <end position="931"/>
    </location>
</feature>
<feature type="disulfide bond" evidence="12">
    <location>
        <begin position="1238"/>
        <end position="1247"/>
    </location>
</feature>
<dbReference type="Pfam" id="PF00052">
    <property type="entry name" value="Laminin_B"/>
    <property type="match status" value="2"/>
</dbReference>
<keyword evidence="7 13" id="KW-0175">Coiled coil</keyword>
<dbReference type="Pfam" id="PF00054">
    <property type="entry name" value="Laminin_G_1"/>
    <property type="match status" value="1"/>
</dbReference>
<dbReference type="SMART" id="SM00136">
    <property type="entry name" value="LamNT"/>
    <property type="match status" value="1"/>
</dbReference>
<feature type="domain" description="Laminin G" evidence="15">
    <location>
        <begin position="2923"/>
        <end position="3097"/>
    </location>
</feature>
<feature type="domain" description="Laminin G" evidence="15">
    <location>
        <begin position="2291"/>
        <end position="2484"/>
    </location>
</feature>
<dbReference type="SUPFAM" id="SSF49785">
    <property type="entry name" value="Galactose-binding domain-like"/>
    <property type="match status" value="1"/>
</dbReference>
<dbReference type="SUPFAM" id="SSF57196">
    <property type="entry name" value="EGF/Laminin"/>
    <property type="match status" value="16"/>
</dbReference>
<dbReference type="PANTHER" id="PTHR10574:SF428">
    <property type="entry name" value="LAMININ SUBUNIT ALPHA-1-LIKE PROTEIN"/>
    <property type="match status" value="1"/>
</dbReference>
<keyword evidence="6" id="KW-0084">Basement membrane</keyword>
<evidence type="ECO:0000259" key="15">
    <source>
        <dbReference type="PROSITE" id="PS50025"/>
    </source>
</evidence>
<dbReference type="Pfam" id="PF00055">
    <property type="entry name" value="Laminin_N"/>
    <property type="match status" value="1"/>
</dbReference>
<evidence type="ECO:0000256" key="7">
    <source>
        <dbReference type="ARBA" id="ARBA00023054"/>
    </source>
</evidence>
<feature type="domain" description="Laminin N-terminal" evidence="18">
    <location>
        <begin position="52"/>
        <end position="295"/>
    </location>
</feature>
<evidence type="ECO:0000256" key="2">
    <source>
        <dbReference type="ARBA" id="ARBA00022525"/>
    </source>
</evidence>
<feature type="disulfide bond" evidence="12">
    <location>
        <begin position="904"/>
        <end position="913"/>
    </location>
</feature>
<feature type="domain" description="Laminin IV type A" evidence="17">
    <location>
        <begin position="545"/>
        <end position="742"/>
    </location>
</feature>
<dbReference type="PROSITE" id="PS51115">
    <property type="entry name" value="LAMININ_IVA"/>
    <property type="match status" value="2"/>
</dbReference>
<feature type="disulfide bond" evidence="12">
    <location>
        <begin position="1633"/>
        <end position="1642"/>
    </location>
</feature>
<feature type="domain" description="Laminin G" evidence="15">
    <location>
        <begin position="2687"/>
        <end position="2911"/>
    </location>
</feature>
<dbReference type="FunFam" id="2.10.25.10:FF:000242">
    <property type="entry name" value="Laminin subunit alpha 1"/>
    <property type="match status" value="1"/>
</dbReference>
<evidence type="ECO:0000256" key="1">
    <source>
        <dbReference type="ARBA" id="ARBA00004302"/>
    </source>
</evidence>
<feature type="domain" description="Laminin EGF-like" evidence="16">
    <location>
        <begin position="1663"/>
        <end position="1712"/>
    </location>
</feature>
<feature type="disulfide bond" evidence="12">
    <location>
        <begin position="1050"/>
        <end position="1059"/>
    </location>
</feature>
<evidence type="ECO:0000256" key="9">
    <source>
        <dbReference type="ARBA" id="ARBA00023180"/>
    </source>
</evidence>
<dbReference type="Pfam" id="PF02210">
    <property type="entry name" value="Laminin_G_2"/>
    <property type="match status" value="4"/>
</dbReference>
<dbReference type="PROSITE" id="PS50025">
    <property type="entry name" value="LAM_G_DOMAIN"/>
    <property type="match status" value="5"/>
</dbReference>
<feature type="domain" description="Laminin EGF-like" evidence="16">
    <location>
        <begin position="1218"/>
        <end position="1267"/>
    </location>
</feature>
<feature type="domain" description="Laminin EGF-like" evidence="16">
    <location>
        <begin position="1077"/>
        <end position="1124"/>
    </location>
</feature>
<dbReference type="Gene3D" id="2.60.120.200">
    <property type="match status" value="5"/>
</dbReference>
<keyword evidence="3" id="KW-0272">Extracellular matrix</keyword>
<keyword evidence="10 12" id="KW-0424">Laminin EGF-like domain</keyword>
<dbReference type="FunFam" id="2.10.25.10:FF:000090">
    <property type="entry name" value="laminin subunit alpha"/>
    <property type="match status" value="1"/>
</dbReference>
<evidence type="ECO:0000256" key="5">
    <source>
        <dbReference type="ARBA" id="ARBA00022737"/>
    </source>
</evidence>
<dbReference type="FunFam" id="2.10.25.10:FF:000188">
    <property type="entry name" value="Laminin subunit gamma 2"/>
    <property type="match status" value="2"/>
</dbReference>
<reference evidence="19" key="1">
    <citation type="submission" date="2021-05" db="EMBL/GenBank/DDBJ databases">
        <authorList>
            <person name="Alioto T."/>
            <person name="Alioto T."/>
            <person name="Gomez Garrido J."/>
        </authorList>
    </citation>
    <scope>NUCLEOTIDE SEQUENCE</scope>
</reference>
<feature type="disulfide bond" evidence="12">
    <location>
        <begin position="1172"/>
        <end position="1184"/>
    </location>
</feature>
<dbReference type="SMART" id="SM00180">
    <property type="entry name" value="EGF_Lam"/>
    <property type="match status" value="17"/>
</dbReference>
<feature type="disulfide bond" evidence="12">
    <location>
        <begin position="953"/>
        <end position="962"/>
    </location>
</feature>
<sequence length="3283" mass="361236">MKQMFYWKNKVLFDIIGVILLIQGGETDNPALYSTYYNTNKAFSLEPTSTNRVPGLFPPIFNVASRSSIVANATCGEVAGPEVYCKLKEARGKADTQCLVCDGRSSDQGKKHVARYALEGGNLNWWQSPTLHQGPQYEYVTLTLDMKQEFQVTYVIMRAGISPRPGNWILERSTDGKNFKAWQFFAVSDDECWTQYGILASPASPDFVSDSDVICTSHFSKLKPLEGGEVHTSLVAGRPGSNISSPDLSLFTRARYVRFRFQKINTPPDKFSQLVDNAYQKKLFYSVREIAVGAQCICNGHASRCKLNKGDYHCDCSHNTCGPRCDRCCPLHNALPWSAGTLPHGTPCQKCQCYGHATACKYDPVVHAANLSLDSEGSYSGGGVCINCTAHTTGVNCENCELGHYRPTGTPPDAEVPCIPCECNFMGTAGPCIRDDSQIHLGKFAGHCECLLGYAGQLCDRCAPGFHKFPNCEPCPCDIRGSKLYDTCAPQCECKENVEGTRCDQCKEGYFGLKQDNPAGCQQCYCSGVSHKCSEAKNLYKHIIDTTDFWLVSDMNVNRTVVPTLDTETNLLSTGGDIPDTHAYYWLAPHQYGGNRISSYRLNLEFSVSWVVMRGDTSGIPTQVPDVILIGSNGLRLGSGTSQYHTRDNLTLSVPLQESHFYTIGSDIADITPEEEDTDYIYRGDDVSKEQFLSVLIDVKHVLLRAKYHTDQAETSLSYARLETGTTEDISGSNDLLDNIEQCVCPLGYRGLSCESCEFGYSRVVPESGGHAQCLPCDCNAHAATCDPVTGQCSACEHNTEGLKCDRCKVGYYGNALQGTSEDCTRCACPLNEASNNFSPFCEPLGPNGTEYICTQCAPGYIGDHCESCDAGYYGNPGVLGGTCIPCSCGGGPCDAISGECVQCRGNTEGARCERCKPLYYGDPRLGECKPCNCITSGSLGDECDTITGQCQCNENRAGRNCDQCAPGLGNLALDCPPCDCDPIGTLSSPQPCNPVSGQCYCQPGITGPRCDTCELGYWNFTMTGCTSCNCDHDGSLGSSCNTLTGQCSCKSNMTGLSCNQCLPGHWGLQEMECAPCDCNPVGAVNHSCDEMTGQCVCRKGVTGRTCDKCRPNYFGFSMNGCIECASCEESGMVCSKDHGQCVCPPFTQGDQCDQCAPNSYGYAPRLGCQMCRCDPRGSMRAQCDNITGDCVCRPGYMGAQCNQCAPEYYGYPSCRPCDCNQAGSISSLCDNEGQCDCKSNVQGLQCDQCRAGSFSLSLDNPEGCTSCFCFNRSTHCTEAGITWSQVRLTHPRTLVINYDNTSTSGLTSAEQLYPVDTHEICYVYLALPDGNVMKNQHKTRMNITNNLRIIPGDSEDVEIGVNFMYFDYPVYWSLPRQFLGDKIMSYGGFMRFVVETEGGTSVLPGAVLSSYPMVQIQGNDKLVLEYYPVIETEGNRHSVRFHETLWRMKNNPLDPVSRQTLMLTLQNLQHVFIRATDSVDFTRATLKDISMECGTFLPPQNLSLLRQATVPGIEMCACPSPYAASSCQNPSIGWFRHRSHYTSHATIVIQLVGEAKPCQCNNRSSVCDVETGRCLECSDNTGGPHCEVCAEGYYGVPPSEGGTCRPCPCPSVYQNFAHSCIVSPGHETQCFCQQGYTGPLCDRCAYGYFGFPSEPNGSCSPCNCSPYGSVSDECHEESGQCNCRLGITGRDCSQCEPRHILTSRGCASCQDGCTNLLLDKVIELDVLYKRGSHHILNGLLSPPWAPLLAINSNCSVLEETLQLWLEMDERIQGLPQQVEEELVRRAAHHAEQSAKLFHTSNDTALAAKHIRLNSEHLLNTVLSNITWLEGLVDELLSYLGEDAALVNVSLSLERARELQTFIMESDLEALGNFARKTLDECTDILYHVKDRMSNHLNTEHIHRSIDTLLDRIRDMNSKIQAILMSNTNTRRLTESNKARLSGLEERVRQIDSMEEEVSSVANQSDVMIAMSQVDVDEAGDDLEELDELSAELNNLALSIEEEEGILFNLNPQYRNRFVEPATKHATKLMAEAERYAGLFNATRRDADIAVKASRAYQTIIDELSAARIGAIDASRAAEEAYAQARPGTDSLVDQSISAEEKSRVLKTISESQLMKVTELQLLLNTQKNYVQNLTNVVRGINKEESNIVKSVQDMLNSSGDNMSHQDILEGTAGNVSSKMSRLNQLAYDHLDVSDRLFEQAAMLREQSQTELRPQLKLLSMEGAKNLNVTNDKISEALLTSKKVTDTFYLLKSSAMKYSQVFSQWNATTSNDLATLRAKIQEARHLAEGVRLSLTSKKETGSCVRSYQPSHLEPTTRNDIVLTYAISSQHRDALLFYLPSKTTEDYIAVEMVNRKIRFLWNLGGEPGEVTHPMHIQTAGDLSNDQHWYKIEAQRISNVGYLLVRPVVLPLGSPLVNALPLTNSSTPGIGRFDVGPSDRAWIGGADYKPPQFLSRVSGLVGCLHQVALDGRPLGLWNFRSQTDSCDVCIEGAEETGLGQDEQAYRFSGDGYALLYHETVSTYNKYLFTVSLSFRTFDEDALVLLAITHQQDRHVSLVLSQGHVVFRIKYGGEASLEIATTGRYNTGNWTRLEATRYFDRKRKIERGILKVEAESRDGAPTPPPSQDDIPDLLRAAYYLGGVSPSFSSPLDLPPSFLGCMANINVAQEGYSPTRGQYWGVQPGCSNKPVTVVGFSGDGYLELPSHSLKKKATFGFMFATHQEDALLMLSTLEGFGTYGDTVEDNEELTNVIDLESRQSYYSVSLRRGQLDIRVNAGRGEVRLASDSSEYNDGAFHSILVSKQGKRLELRVNDVVHALATLPDGSSVVRAPGRWGGLFFGGLPQGINTTGRAVSDVPLVGTIKDAIFNDELIHFDSPVEFEHARIGRSGLLPQVTGQDSYEAPRMTTKEDLTGCRKVSGYTMEAGAVKFGDKKHSHVQITHRKRNVFQKMFTIELTFRSFYNNGLVFIVPGNKGKQSHYLMTSLRNGRLSVVLKTRAKVEVMSQAVLNDGHWHTLRIEKADKELSVHVDSILAATSKAPRRLSIGNVMYVGGLPEQAVEFPETVVQKTETLKGCVQKLAVNGQAEDLVGDSAIHYNVGQCFPLVERGSYFPGDAYALYRNQFNIGDLTDLELEFRTSELTGILLSVSEPEGYPALSLELNQGKIILSGDMGDRRTFSISHSFTSKYSGCDNRWHHIHLAIVHDEFTLRVDGTDHKYFLSDNGHFTSARTSSPLFIGGLPDGAAIGALETRENFKGCIRNIVIGGEKSEWSMMTYLHNILLTSCPVV</sequence>
<dbReference type="InterPro" id="IPR002049">
    <property type="entry name" value="LE_dom"/>
</dbReference>
<feature type="domain" description="Laminin EGF-like" evidence="16">
    <location>
        <begin position="475"/>
        <end position="523"/>
    </location>
</feature>
<dbReference type="FunFam" id="2.10.25.10:FF:000106">
    <property type="entry name" value="Heparan sulfate proteoglycan 2"/>
    <property type="match status" value="1"/>
</dbReference>
<dbReference type="SUPFAM" id="SSF49899">
    <property type="entry name" value="Concanavalin A-like lectins/glucanases"/>
    <property type="match status" value="5"/>
</dbReference>